<dbReference type="Proteomes" id="UP000626656">
    <property type="component" value="Unassembled WGS sequence"/>
</dbReference>
<evidence type="ECO:0000313" key="2">
    <source>
        <dbReference type="Proteomes" id="UP000626656"/>
    </source>
</evidence>
<organism evidence="1 2">
    <name type="scientific">Bathymodiolus thermophilus thioautotrophic gill symbiont</name>
    <dbReference type="NCBI Taxonomy" id="2360"/>
    <lineage>
        <taxon>Bacteria</taxon>
        <taxon>Pseudomonadati</taxon>
        <taxon>Pseudomonadota</taxon>
        <taxon>Gammaproteobacteria</taxon>
        <taxon>sulfur-oxidizing symbionts</taxon>
    </lineage>
</organism>
<sequence length="145" mass="17156">MNIHQMQMSYLTQEDRLILSINSQDKEEFRLFLTRRIIISFWDILNRTITHSLSAHATPDDLLTIPESQKQQMEQKITQQIQYRHIIEKDDYETPFNNGNKFPMGEIPILVEKITVNVYENTKIVLIFESNQSQNISLNLTPNYL</sequence>
<dbReference type="RefSeq" id="WP_202775918.1">
    <property type="nucleotide sequence ID" value="NZ_CAHJWF010000585.1"/>
</dbReference>
<proteinExistence type="predicted"/>
<name>A0ABN7GEN4_9GAMM</name>
<accession>A0ABN7GEN4</accession>
<gene>
    <name evidence="1" type="ORF">AZO1586I_2554</name>
</gene>
<reference evidence="1 2" key="1">
    <citation type="submission" date="2020-05" db="EMBL/GenBank/DDBJ databases">
        <authorList>
            <person name="Petersen J."/>
            <person name="Sayavedra L."/>
        </authorList>
    </citation>
    <scope>NUCLEOTIDE SEQUENCE [LARGE SCALE GENOMIC DNA]</scope>
    <source>
        <strain evidence="1">B azoricus SOX ET2 1586I</strain>
    </source>
</reference>
<dbReference type="EMBL" id="CAHJWF010000585">
    <property type="protein sequence ID" value="CAB5508279.1"/>
    <property type="molecule type" value="Genomic_DNA"/>
</dbReference>
<evidence type="ECO:0000313" key="1">
    <source>
        <dbReference type="EMBL" id="CAB5508279.1"/>
    </source>
</evidence>
<comment type="caution">
    <text evidence="1">The sequence shown here is derived from an EMBL/GenBank/DDBJ whole genome shotgun (WGS) entry which is preliminary data.</text>
</comment>
<protein>
    <submittedName>
        <fullName evidence="1">Uncharacterized protein</fullName>
    </submittedName>
</protein>
<keyword evidence="2" id="KW-1185">Reference proteome</keyword>